<dbReference type="InterPro" id="IPR051213">
    <property type="entry name" value="START_lipid_transfer"/>
</dbReference>
<keyword evidence="1" id="KW-1133">Transmembrane helix</keyword>
<sequence length="337" mass="37358">MREIYTLTRAVDHASNGSLAGGRRDAAHRYATKCTELEHRFIQMASGESDPRAEDLWKPLTALKQPYPVTVEGHVSKPFCFRVIFYAPTQPGTAFDLLSSILKRPQWDELTESTRIVEKLGPCDAIHYIKMKAVWPTAARDSLLLSHLTAVQTGNGETAYLNVSQSIEDQRVPENVAEGIVRMEAGIAGQLITQTTVEERQQLGLDDSRSWCKVVQIADGDLKGWIPKSVIKFIATKALPQSLTKVCRQLSTMPSRQESLLLQNATNHSLPTEAVPLEQPALEYRNAAVSDSSTAAVAAIRPRISAMWLLRVLLRYAVPAVVAAIATLFFKIIARRR</sequence>
<dbReference type="Proteomes" id="UP000242474">
    <property type="component" value="Unassembled WGS sequence"/>
</dbReference>
<evidence type="ECO:0000313" key="3">
    <source>
        <dbReference type="EMBL" id="PIA18835.1"/>
    </source>
</evidence>
<dbReference type="PROSITE" id="PS50848">
    <property type="entry name" value="START"/>
    <property type="match status" value="1"/>
</dbReference>
<proteinExistence type="predicted"/>
<evidence type="ECO:0000256" key="1">
    <source>
        <dbReference type="SAM" id="Phobius"/>
    </source>
</evidence>
<dbReference type="GO" id="GO:0005737">
    <property type="term" value="C:cytoplasm"/>
    <property type="evidence" value="ECO:0007669"/>
    <property type="project" value="UniProtKB-ARBA"/>
</dbReference>
<organism evidence="3 4">
    <name type="scientific">Coemansia reversa (strain ATCC 12441 / NRRL 1564)</name>
    <dbReference type="NCBI Taxonomy" id="763665"/>
    <lineage>
        <taxon>Eukaryota</taxon>
        <taxon>Fungi</taxon>
        <taxon>Fungi incertae sedis</taxon>
        <taxon>Zoopagomycota</taxon>
        <taxon>Kickxellomycotina</taxon>
        <taxon>Kickxellomycetes</taxon>
        <taxon>Kickxellales</taxon>
        <taxon>Kickxellaceae</taxon>
        <taxon>Coemansia</taxon>
    </lineage>
</organism>
<name>A0A2G5BIK4_COERN</name>
<dbReference type="OrthoDB" id="333905at2759"/>
<dbReference type="PANTHER" id="PTHR19308">
    <property type="entry name" value="PHOSPHATIDYLCHOLINE TRANSFER PROTEIN"/>
    <property type="match status" value="1"/>
</dbReference>
<keyword evidence="1" id="KW-0472">Membrane</keyword>
<accession>A0A2G5BIK4</accession>
<keyword evidence="4" id="KW-1185">Reference proteome</keyword>
<dbReference type="EMBL" id="KZ303488">
    <property type="protein sequence ID" value="PIA18835.1"/>
    <property type="molecule type" value="Genomic_DNA"/>
</dbReference>
<dbReference type="SUPFAM" id="SSF55961">
    <property type="entry name" value="Bet v1-like"/>
    <property type="match status" value="1"/>
</dbReference>
<dbReference type="InterPro" id="IPR023393">
    <property type="entry name" value="START-like_dom_sf"/>
</dbReference>
<dbReference type="Pfam" id="PF01852">
    <property type="entry name" value="START"/>
    <property type="match status" value="1"/>
</dbReference>
<dbReference type="AlphaFoldDB" id="A0A2G5BIK4"/>
<evidence type="ECO:0000313" key="4">
    <source>
        <dbReference type="Proteomes" id="UP000242474"/>
    </source>
</evidence>
<dbReference type="GO" id="GO:0008289">
    <property type="term" value="F:lipid binding"/>
    <property type="evidence" value="ECO:0007669"/>
    <property type="project" value="InterPro"/>
</dbReference>
<reference evidence="3 4" key="1">
    <citation type="journal article" date="2015" name="Genome Biol. Evol.">
        <title>Phylogenomic analyses indicate that early fungi evolved digesting cell walls of algal ancestors of land plants.</title>
        <authorList>
            <person name="Chang Y."/>
            <person name="Wang S."/>
            <person name="Sekimoto S."/>
            <person name="Aerts A.L."/>
            <person name="Choi C."/>
            <person name="Clum A."/>
            <person name="LaButti K.M."/>
            <person name="Lindquist E.A."/>
            <person name="Yee Ngan C."/>
            <person name="Ohm R.A."/>
            <person name="Salamov A.A."/>
            <person name="Grigoriev I.V."/>
            <person name="Spatafora J.W."/>
            <person name="Berbee M.L."/>
        </authorList>
    </citation>
    <scope>NUCLEOTIDE SEQUENCE [LARGE SCALE GENOMIC DNA]</scope>
    <source>
        <strain evidence="3 4">NRRL 1564</strain>
    </source>
</reference>
<feature type="transmembrane region" description="Helical" evidence="1">
    <location>
        <begin position="313"/>
        <end position="334"/>
    </location>
</feature>
<feature type="domain" description="START" evidence="2">
    <location>
        <begin position="54"/>
        <end position="255"/>
    </location>
</feature>
<dbReference type="CDD" id="cd00177">
    <property type="entry name" value="START"/>
    <property type="match status" value="1"/>
</dbReference>
<dbReference type="STRING" id="763665.A0A2G5BIK4"/>
<keyword evidence="1" id="KW-0812">Transmembrane</keyword>
<gene>
    <name evidence="3" type="ORF">COEREDRAFT_79396</name>
</gene>
<protein>
    <submittedName>
        <fullName evidence="3">Bet v1-like protein</fullName>
    </submittedName>
</protein>
<dbReference type="Gene3D" id="3.30.530.20">
    <property type="match status" value="1"/>
</dbReference>
<dbReference type="InterPro" id="IPR002913">
    <property type="entry name" value="START_lipid-bd_dom"/>
</dbReference>
<evidence type="ECO:0000259" key="2">
    <source>
        <dbReference type="PROSITE" id="PS50848"/>
    </source>
</evidence>
<dbReference type="PANTHER" id="PTHR19308:SF14">
    <property type="entry name" value="START DOMAIN-CONTAINING PROTEIN"/>
    <property type="match status" value="1"/>
</dbReference>